<feature type="transmembrane region" description="Helical" evidence="1">
    <location>
        <begin position="21"/>
        <end position="41"/>
    </location>
</feature>
<name>A0A5B1CQJ7_9BACT</name>
<keyword evidence="1" id="KW-0472">Membrane</keyword>
<dbReference type="AlphaFoldDB" id="A0A5B1CQJ7"/>
<gene>
    <name evidence="2" type="ORF">LF1_44710</name>
</gene>
<organism evidence="2 3">
    <name type="scientific">Rubripirellula obstinata</name>
    <dbReference type="NCBI Taxonomy" id="406547"/>
    <lineage>
        <taxon>Bacteria</taxon>
        <taxon>Pseudomonadati</taxon>
        <taxon>Planctomycetota</taxon>
        <taxon>Planctomycetia</taxon>
        <taxon>Pirellulales</taxon>
        <taxon>Pirellulaceae</taxon>
        <taxon>Rubripirellula</taxon>
    </lineage>
</organism>
<dbReference type="EMBL" id="VRLW01000001">
    <property type="protein sequence ID" value="KAA1261910.1"/>
    <property type="molecule type" value="Genomic_DNA"/>
</dbReference>
<keyword evidence="1" id="KW-0812">Transmembrane</keyword>
<comment type="caution">
    <text evidence="2">The sequence shown here is derived from an EMBL/GenBank/DDBJ whole genome shotgun (WGS) entry which is preliminary data.</text>
</comment>
<keyword evidence="3" id="KW-1185">Reference proteome</keyword>
<accession>A0A5B1CQJ7</accession>
<evidence type="ECO:0000313" key="3">
    <source>
        <dbReference type="Proteomes" id="UP000322699"/>
    </source>
</evidence>
<sequence>MRERDPFNNAGNRPLKSSRILTVYIILAALLFGNVAGWVHVGCSGHHSGCCATKLDNACAETSSSRSCCKHDHRDACCSKESEQAENQANDPASELPAPQHDADRCAICQNFFASREAIMLEYVITQIEPLTICDEVAFADDVFTSNHLSSSQTVRGPPRV</sequence>
<reference evidence="2 3" key="1">
    <citation type="submission" date="2019-08" db="EMBL/GenBank/DDBJ databases">
        <title>Deep-cultivation of Planctomycetes and their phenomic and genomic characterization uncovers novel biology.</title>
        <authorList>
            <person name="Wiegand S."/>
            <person name="Jogler M."/>
            <person name="Boedeker C."/>
            <person name="Pinto D."/>
            <person name="Vollmers J."/>
            <person name="Rivas-Marin E."/>
            <person name="Kohn T."/>
            <person name="Peeters S.H."/>
            <person name="Heuer A."/>
            <person name="Rast P."/>
            <person name="Oberbeckmann S."/>
            <person name="Bunk B."/>
            <person name="Jeske O."/>
            <person name="Meyerdierks A."/>
            <person name="Storesund J.E."/>
            <person name="Kallscheuer N."/>
            <person name="Luecker S."/>
            <person name="Lage O.M."/>
            <person name="Pohl T."/>
            <person name="Merkel B.J."/>
            <person name="Hornburger P."/>
            <person name="Mueller R.-W."/>
            <person name="Bruemmer F."/>
            <person name="Labrenz M."/>
            <person name="Spormann A.M."/>
            <person name="Op Den Camp H."/>
            <person name="Overmann J."/>
            <person name="Amann R."/>
            <person name="Jetten M.S.M."/>
            <person name="Mascher T."/>
            <person name="Medema M.H."/>
            <person name="Devos D.P."/>
            <person name="Kaster A.-K."/>
            <person name="Ovreas L."/>
            <person name="Rohde M."/>
            <person name="Galperin M.Y."/>
            <person name="Jogler C."/>
        </authorList>
    </citation>
    <scope>NUCLEOTIDE SEQUENCE [LARGE SCALE GENOMIC DNA]</scope>
    <source>
        <strain evidence="2 3">LF1</strain>
    </source>
</reference>
<evidence type="ECO:0000256" key="1">
    <source>
        <dbReference type="SAM" id="Phobius"/>
    </source>
</evidence>
<evidence type="ECO:0000313" key="2">
    <source>
        <dbReference type="EMBL" id="KAA1261910.1"/>
    </source>
</evidence>
<keyword evidence="1" id="KW-1133">Transmembrane helix</keyword>
<protein>
    <submittedName>
        <fullName evidence="2">Uncharacterized protein</fullName>
    </submittedName>
</protein>
<proteinExistence type="predicted"/>
<dbReference type="Proteomes" id="UP000322699">
    <property type="component" value="Unassembled WGS sequence"/>
</dbReference>
<dbReference type="RefSeq" id="WP_068262673.1">
    <property type="nucleotide sequence ID" value="NZ_LWSK01000038.1"/>
</dbReference>